<dbReference type="Gene3D" id="3.40.50.300">
    <property type="entry name" value="P-loop containing nucleotide triphosphate hydrolases"/>
    <property type="match status" value="1"/>
</dbReference>
<protein>
    <recommendedName>
        <fullName evidence="1">ATP-dependent DNA helicase</fullName>
        <ecNumber evidence="1">5.6.2.3</ecNumber>
    </recommendedName>
</protein>
<keyword evidence="5" id="KW-1185">Reference proteome</keyword>
<dbReference type="AlphaFoldDB" id="A0A4C1TEM5"/>
<dbReference type="InterPro" id="IPR010285">
    <property type="entry name" value="DNA_helicase_pif1-like_DEAD"/>
</dbReference>
<dbReference type="OrthoDB" id="272985at2759"/>
<evidence type="ECO:0000313" key="5">
    <source>
        <dbReference type="Proteomes" id="UP000299102"/>
    </source>
</evidence>
<dbReference type="GO" id="GO:0005524">
    <property type="term" value="F:ATP binding"/>
    <property type="evidence" value="ECO:0007669"/>
    <property type="project" value="UniProtKB-KW"/>
</dbReference>
<comment type="caution">
    <text evidence="4">The sequence shown here is derived from an EMBL/GenBank/DDBJ whole genome shotgun (WGS) entry which is preliminary data.</text>
</comment>
<sequence>MAKILQVCKLIVWDECTMAHKRSLEALDRTLKDLRDNHNIFGGAMILLSGDFRQTLPVIPRSTVADELNACLKSSNLWQYVKTLQLTTNLRVFLQHDETANVFAKQLLDIGNNKVAMDTSTGFITLPTDFCQITDSKEELIQRVFPDIAQNFNNHNWLGERAILAAKNKDVEDLNATILNFLPGQLISFKSVDTIMNQDDVVNYPTEFLNSLELPGLPPHNLQLKVGSVVIMLRNINQPRLCNGTRLAVKKLMNNVIEATIMKGKYKGEDVLIPRIPMIPTDLPFDFKRLQFPVRLAFAMTINKSQGQSLEVCGINLEFPCFAHGQLYVACSRVGEPSSLFIYAPQNKTKNIVYEKALN</sequence>
<dbReference type="InterPro" id="IPR027417">
    <property type="entry name" value="P-loop_NTPase"/>
</dbReference>
<dbReference type="EC" id="5.6.2.3" evidence="1"/>
<dbReference type="SUPFAM" id="SSF52540">
    <property type="entry name" value="P-loop containing nucleoside triphosphate hydrolases"/>
    <property type="match status" value="1"/>
</dbReference>
<accession>A0A4C1TEM5</accession>
<proteinExistence type="inferred from homology"/>
<keyword evidence="1" id="KW-0227">DNA damage</keyword>
<comment type="similarity">
    <text evidence="1">Belongs to the helicase family.</text>
</comment>
<dbReference type="PANTHER" id="PTHR10492">
    <property type="match status" value="1"/>
</dbReference>
<evidence type="ECO:0000259" key="2">
    <source>
        <dbReference type="Pfam" id="PF05970"/>
    </source>
</evidence>
<comment type="cofactor">
    <cofactor evidence="1">
        <name>Mg(2+)</name>
        <dbReference type="ChEBI" id="CHEBI:18420"/>
    </cofactor>
</comment>
<evidence type="ECO:0000256" key="1">
    <source>
        <dbReference type="RuleBase" id="RU363044"/>
    </source>
</evidence>
<dbReference type="InterPro" id="IPR049163">
    <property type="entry name" value="Pif1-like_2B_dom"/>
</dbReference>
<reference evidence="4 5" key="1">
    <citation type="journal article" date="2019" name="Commun. Biol.">
        <title>The bagworm genome reveals a unique fibroin gene that provides high tensile strength.</title>
        <authorList>
            <person name="Kono N."/>
            <person name="Nakamura H."/>
            <person name="Ohtoshi R."/>
            <person name="Tomita M."/>
            <person name="Numata K."/>
            <person name="Arakawa K."/>
        </authorList>
    </citation>
    <scope>NUCLEOTIDE SEQUENCE [LARGE SCALE GENOMIC DNA]</scope>
</reference>
<dbReference type="GO" id="GO:0006281">
    <property type="term" value="P:DNA repair"/>
    <property type="evidence" value="ECO:0007669"/>
    <property type="project" value="UniProtKB-KW"/>
</dbReference>
<dbReference type="STRING" id="151549.A0A4C1TEM5"/>
<dbReference type="GO" id="GO:0016887">
    <property type="term" value="F:ATP hydrolysis activity"/>
    <property type="evidence" value="ECO:0007669"/>
    <property type="project" value="RHEA"/>
</dbReference>
<dbReference type="GO" id="GO:0000723">
    <property type="term" value="P:telomere maintenance"/>
    <property type="evidence" value="ECO:0007669"/>
    <property type="project" value="InterPro"/>
</dbReference>
<evidence type="ECO:0000313" key="4">
    <source>
        <dbReference type="EMBL" id="GBP12959.1"/>
    </source>
</evidence>
<keyword evidence="1" id="KW-0234">DNA repair</keyword>
<dbReference type="Pfam" id="PF05970">
    <property type="entry name" value="PIF1"/>
    <property type="match status" value="1"/>
</dbReference>
<dbReference type="Proteomes" id="UP000299102">
    <property type="component" value="Unassembled WGS sequence"/>
</dbReference>
<feature type="domain" description="DNA helicase Pif1-like DEAD-box helicase" evidence="2">
    <location>
        <begin position="2"/>
        <end position="117"/>
    </location>
</feature>
<keyword evidence="1" id="KW-0067">ATP-binding</keyword>
<evidence type="ECO:0000259" key="3">
    <source>
        <dbReference type="Pfam" id="PF21530"/>
    </source>
</evidence>
<feature type="domain" description="DNA helicase Pif1-like 2B" evidence="3">
    <location>
        <begin position="207"/>
        <end position="252"/>
    </location>
</feature>
<keyword evidence="1" id="KW-0547">Nucleotide-binding</keyword>
<organism evidence="4 5">
    <name type="scientific">Eumeta variegata</name>
    <name type="common">Bagworm moth</name>
    <name type="synonym">Eumeta japonica</name>
    <dbReference type="NCBI Taxonomy" id="151549"/>
    <lineage>
        <taxon>Eukaryota</taxon>
        <taxon>Metazoa</taxon>
        <taxon>Ecdysozoa</taxon>
        <taxon>Arthropoda</taxon>
        <taxon>Hexapoda</taxon>
        <taxon>Insecta</taxon>
        <taxon>Pterygota</taxon>
        <taxon>Neoptera</taxon>
        <taxon>Endopterygota</taxon>
        <taxon>Lepidoptera</taxon>
        <taxon>Glossata</taxon>
        <taxon>Ditrysia</taxon>
        <taxon>Tineoidea</taxon>
        <taxon>Psychidae</taxon>
        <taxon>Oiketicinae</taxon>
        <taxon>Eumeta</taxon>
    </lineage>
</organism>
<keyword evidence="1 4" id="KW-0347">Helicase</keyword>
<name>A0A4C1TEM5_EUMVA</name>
<gene>
    <name evidence="4" type="primary">pif1</name>
    <name evidence="4" type="ORF">EVAR_79301_1</name>
</gene>
<dbReference type="GO" id="GO:0006310">
    <property type="term" value="P:DNA recombination"/>
    <property type="evidence" value="ECO:0007669"/>
    <property type="project" value="UniProtKB-KW"/>
</dbReference>
<keyword evidence="1" id="KW-0378">Hydrolase</keyword>
<dbReference type="Pfam" id="PF21530">
    <property type="entry name" value="Pif1_2B_dom"/>
    <property type="match status" value="1"/>
</dbReference>
<dbReference type="GO" id="GO:0043139">
    <property type="term" value="F:5'-3' DNA helicase activity"/>
    <property type="evidence" value="ECO:0007669"/>
    <property type="project" value="UniProtKB-EC"/>
</dbReference>
<dbReference type="CDD" id="cd18809">
    <property type="entry name" value="SF1_C_RecD"/>
    <property type="match status" value="1"/>
</dbReference>
<dbReference type="EMBL" id="BGZK01000054">
    <property type="protein sequence ID" value="GBP12959.1"/>
    <property type="molecule type" value="Genomic_DNA"/>
</dbReference>
<keyword evidence="1" id="KW-0233">DNA recombination</keyword>
<comment type="catalytic activity">
    <reaction evidence="1">
        <text>ATP + H2O = ADP + phosphate + H(+)</text>
        <dbReference type="Rhea" id="RHEA:13065"/>
        <dbReference type="ChEBI" id="CHEBI:15377"/>
        <dbReference type="ChEBI" id="CHEBI:15378"/>
        <dbReference type="ChEBI" id="CHEBI:30616"/>
        <dbReference type="ChEBI" id="CHEBI:43474"/>
        <dbReference type="ChEBI" id="CHEBI:456216"/>
        <dbReference type="EC" id="5.6.2.3"/>
    </reaction>
</comment>
<dbReference type="PANTHER" id="PTHR10492:SF57">
    <property type="entry name" value="ATP-DEPENDENT DNA HELICASE"/>
    <property type="match status" value="1"/>
</dbReference>